<evidence type="ECO:0008006" key="3">
    <source>
        <dbReference type="Google" id="ProtNLM"/>
    </source>
</evidence>
<sequence length="82" mass="9133">MQFGAKPGSMSRAAPSGCLNEHLSLIFLENFISHVKPSKRERILLYLDNHESHLSLEALDKESEAGILMILDQSIITTVKPN</sequence>
<protein>
    <recommendedName>
        <fullName evidence="3">DDE-1 domain-containing protein</fullName>
    </recommendedName>
</protein>
<evidence type="ECO:0000313" key="1">
    <source>
        <dbReference type="EMBL" id="KAG8232420.1"/>
    </source>
</evidence>
<organism evidence="1 2">
    <name type="scientific">Ladona fulva</name>
    <name type="common">Scarce chaser dragonfly</name>
    <name type="synonym">Libellula fulva</name>
    <dbReference type="NCBI Taxonomy" id="123851"/>
    <lineage>
        <taxon>Eukaryota</taxon>
        <taxon>Metazoa</taxon>
        <taxon>Ecdysozoa</taxon>
        <taxon>Arthropoda</taxon>
        <taxon>Hexapoda</taxon>
        <taxon>Insecta</taxon>
        <taxon>Pterygota</taxon>
        <taxon>Palaeoptera</taxon>
        <taxon>Odonata</taxon>
        <taxon>Epiprocta</taxon>
        <taxon>Anisoptera</taxon>
        <taxon>Libelluloidea</taxon>
        <taxon>Libellulidae</taxon>
        <taxon>Ladona</taxon>
    </lineage>
</organism>
<comment type="caution">
    <text evidence="1">The sequence shown here is derived from an EMBL/GenBank/DDBJ whole genome shotgun (WGS) entry which is preliminary data.</text>
</comment>
<reference evidence="1" key="1">
    <citation type="submission" date="2013-04" db="EMBL/GenBank/DDBJ databases">
        <authorList>
            <person name="Qu J."/>
            <person name="Murali S.C."/>
            <person name="Bandaranaike D."/>
            <person name="Bellair M."/>
            <person name="Blankenburg K."/>
            <person name="Chao H."/>
            <person name="Dinh H."/>
            <person name="Doddapaneni H."/>
            <person name="Downs B."/>
            <person name="Dugan-Rocha S."/>
            <person name="Elkadiri S."/>
            <person name="Gnanaolivu R.D."/>
            <person name="Hernandez B."/>
            <person name="Javaid M."/>
            <person name="Jayaseelan J.C."/>
            <person name="Lee S."/>
            <person name="Li M."/>
            <person name="Ming W."/>
            <person name="Munidasa M."/>
            <person name="Muniz J."/>
            <person name="Nguyen L."/>
            <person name="Ongeri F."/>
            <person name="Osuji N."/>
            <person name="Pu L.-L."/>
            <person name="Puazo M."/>
            <person name="Qu C."/>
            <person name="Quiroz J."/>
            <person name="Raj R."/>
            <person name="Weissenberger G."/>
            <person name="Xin Y."/>
            <person name="Zou X."/>
            <person name="Han Y."/>
            <person name="Richards S."/>
            <person name="Worley K."/>
            <person name="Muzny D."/>
            <person name="Gibbs R."/>
        </authorList>
    </citation>
    <scope>NUCLEOTIDE SEQUENCE</scope>
    <source>
        <strain evidence="1">Sampled in the wild</strain>
    </source>
</reference>
<reference evidence="1" key="2">
    <citation type="submission" date="2017-10" db="EMBL/GenBank/DDBJ databases">
        <title>Ladona fulva Genome sequencing and assembly.</title>
        <authorList>
            <person name="Murali S."/>
            <person name="Richards S."/>
            <person name="Bandaranaike D."/>
            <person name="Bellair M."/>
            <person name="Blankenburg K."/>
            <person name="Chao H."/>
            <person name="Dinh H."/>
            <person name="Doddapaneni H."/>
            <person name="Dugan-Rocha S."/>
            <person name="Elkadiri S."/>
            <person name="Gnanaolivu R."/>
            <person name="Hernandez B."/>
            <person name="Skinner E."/>
            <person name="Javaid M."/>
            <person name="Lee S."/>
            <person name="Li M."/>
            <person name="Ming W."/>
            <person name="Munidasa M."/>
            <person name="Muniz J."/>
            <person name="Nguyen L."/>
            <person name="Hughes D."/>
            <person name="Osuji N."/>
            <person name="Pu L.-L."/>
            <person name="Puazo M."/>
            <person name="Qu C."/>
            <person name="Quiroz J."/>
            <person name="Raj R."/>
            <person name="Weissenberger G."/>
            <person name="Xin Y."/>
            <person name="Zou X."/>
            <person name="Han Y."/>
            <person name="Worley K."/>
            <person name="Muzny D."/>
            <person name="Gibbs R."/>
        </authorList>
    </citation>
    <scope>NUCLEOTIDE SEQUENCE</scope>
    <source>
        <strain evidence="1">Sampled in the wild</strain>
    </source>
</reference>
<dbReference type="AlphaFoldDB" id="A0A8K0KCK6"/>
<keyword evidence="2" id="KW-1185">Reference proteome</keyword>
<dbReference type="Proteomes" id="UP000792457">
    <property type="component" value="Unassembled WGS sequence"/>
</dbReference>
<name>A0A8K0KCK6_LADFU</name>
<gene>
    <name evidence="1" type="ORF">J437_LFUL012851</name>
</gene>
<dbReference type="OrthoDB" id="8191755at2759"/>
<dbReference type="EMBL" id="KZ308617">
    <property type="protein sequence ID" value="KAG8232420.1"/>
    <property type="molecule type" value="Genomic_DNA"/>
</dbReference>
<evidence type="ECO:0000313" key="2">
    <source>
        <dbReference type="Proteomes" id="UP000792457"/>
    </source>
</evidence>
<proteinExistence type="predicted"/>
<accession>A0A8K0KCK6</accession>